<dbReference type="PANTHER" id="PTHR46648">
    <property type="entry name" value="HIT FAMILY PROTEIN 1"/>
    <property type="match status" value="1"/>
</dbReference>
<accession>A0ABU9AMU6</accession>
<dbReference type="EMBL" id="JBBUKT010000001">
    <property type="protein sequence ID" value="MEK7949014.1"/>
    <property type="molecule type" value="Genomic_DNA"/>
</dbReference>
<evidence type="ECO:0000313" key="4">
    <source>
        <dbReference type="Proteomes" id="UP001371305"/>
    </source>
</evidence>
<dbReference type="PROSITE" id="PS51084">
    <property type="entry name" value="HIT_2"/>
    <property type="match status" value="1"/>
</dbReference>
<keyword evidence="3" id="KW-0489">Methyltransferase</keyword>
<dbReference type="GO" id="GO:0032259">
    <property type="term" value="P:methylation"/>
    <property type="evidence" value="ECO:0007669"/>
    <property type="project" value="UniProtKB-KW"/>
</dbReference>
<protein>
    <submittedName>
        <fullName evidence="3">HIT family protein</fullName>
        <ecNumber evidence="3">2.1.1.-</ecNumber>
    </submittedName>
</protein>
<dbReference type="InterPro" id="IPR001310">
    <property type="entry name" value="Histidine_triad_HIT"/>
</dbReference>
<dbReference type="Gene3D" id="3.30.428.10">
    <property type="entry name" value="HIT-like"/>
    <property type="match status" value="1"/>
</dbReference>
<comment type="caution">
    <text evidence="3">The sequence shown here is derived from an EMBL/GenBank/DDBJ whole genome shotgun (WGS) entry which is preliminary data.</text>
</comment>
<evidence type="ECO:0000259" key="2">
    <source>
        <dbReference type="PROSITE" id="PS51084"/>
    </source>
</evidence>
<dbReference type="GO" id="GO:0008168">
    <property type="term" value="F:methyltransferase activity"/>
    <property type="evidence" value="ECO:0007669"/>
    <property type="project" value="UniProtKB-KW"/>
</dbReference>
<dbReference type="InterPro" id="IPR036265">
    <property type="entry name" value="HIT-like_sf"/>
</dbReference>
<dbReference type="Proteomes" id="UP001371305">
    <property type="component" value="Unassembled WGS sequence"/>
</dbReference>
<dbReference type="RefSeq" id="WP_341402380.1">
    <property type="nucleotide sequence ID" value="NZ_JBBUKT010000001.1"/>
</dbReference>
<evidence type="ECO:0000256" key="1">
    <source>
        <dbReference type="PROSITE-ProRule" id="PRU00464"/>
    </source>
</evidence>
<sequence>MPSSPHKQFADPATSDCIFCRIASSELEASLVFESPAVIAFLDLSPINPGHTLVIPRRHVSSFSDLQPAEAHALVEVAQRIATCLKAMLPDCEGITLSLADGEVAGQEVPHAHFHVIPRHANDHFGWRRFGQRAERSHLDSTAARLREQLKSER</sequence>
<feature type="short sequence motif" description="Histidine triad motif" evidence="1">
    <location>
        <begin position="111"/>
        <end position="115"/>
    </location>
</feature>
<feature type="domain" description="HIT" evidence="2">
    <location>
        <begin position="18"/>
        <end position="126"/>
    </location>
</feature>
<reference evidence="3 4" key="1">
    <citation type="submission" date="2024-04" db="EMBL/GenBank/DDBJ databases">
        <title>Luteolibacter sp. isolated from soil.</title>
        <authorList>
            <person name="An J."/>
        </authorList>
    </citation>
    <scope>NUCLEOTIDE SEQUENCE [LARGE SCALE GENOMIC DNA]</scope>
    <source>
        <strain evidence="3 4">Y139</strain>
    </source>
</reference>
<dbReference type="InterPro" id="IPR011146">
    <property type="entry name" value="HIT-like"/>
</dbReference>
<organism evidence="3 4">
    <name type="scientific">Luteolibacter soli</name>
    <dbReference type="NCBI Taxonomy" id="3135280"/>
    <lineage>
        <taxon>Bacteria</taxon>
        <taxon>Pseudomonadati</taxon>
        <taxon>Verrucomicrobiota</taxon>
        <taxon>Verrucomicrobiia</taxon>
        <taxon>Verrucomicrobiales</taxon>
        <taxon>Verrucomicrobiaceae</taxon>
        <taxon>Luteolibacter</taxon>
    </lineage>
</organism>
<keyword evidence="4" id="KW-1185">Reference proteome</keyword>
<gene>
    <name evidence="3" type="ORF">WKV53_00825</name>
</gene>
<dbReference type="PANTHER" id="PTHR46648:SF1">
    <property type="entry name" value="ADENOSINE 5'-MONOPHOSPHORAMIDASE HNT1"/>
    <property type="match status" value="1"/>
</dbReference>
<evidence type="ECO:0000313" key="3">
    <source>
        <dbReference type="EMBL" id="MEK7949014.1"/>
    </source>
</evidence>
<dbReference type="PRINTS" id="PR00332">
    <property type="entry name" value="HISTRIAD"/>
</dbReference>
<dbReference type="Pfam" id="PF01230">
    <property type="entry name" value="HIT"/>
    <property type="match status" value="1"/>
</dbReference>
<keyword evidence="3" id="KW-0808">Transferase</keyword>
<proteinExistence type="predicted"/>
<dbReference type="EC" id="2.1.1.-" evidence="3"/>
<name>A0ABU9AMU6_9BACT</name>
<dbReference type="SUPFAM" id="SSF54197">
    <property type="entry name" value="HIT-like"/>
    <property type="match status" value="1"/>
</dbReference>